<evidence type="ECO:0000256" key="3">
    <source>
        <dbReference type="ARBA" id="ARBA00022737"/>
    </source>
</evidence>
<dbReference type="AlphaFoldDB" id="A0A9N7NF04"/>
<keyword evidence="5" id="KW-0539">Nucleus</keyword>
<evidence type="ECO:0000313" key="8">
    <source>
        <dbReference type="Proteomes" id="UP001153555"/>
    </source>
</evidence>
<dbReference type="SUPFAM" id="SSF48452">
    <property type="entry name" value="TPR-like"/>
    <property type="match status" value="1"/>
</dbReference>
<evidence type="ECO:0000256" key="5">
    <source>
        <dbReference type="ARBA" id="ARBA00023242"/>
    </source>
</evidence>
<dbReference type="InterPro" id="IPR019734">
    <property type="entry name" value="TPR_rpt"/>
</dbReference>
<comment type="caution">
    <text evidence="7">The sequence shown here is derived from an EMBL/GenBank/DDBJ whole genome shotgun (WGS) entry which is preliminary data.</text>
</comment>
<evidence type="ECO:0000256" key="1">
    <source>
        <dbReference type="ARBA" id="ARBA00004123"/>
    </source>
</evidence>
<dbReference type="FunFam" id="1.25.40.10:FF:000256">
    <property type="entry name" value="Probable pre-mRNA splicing factor prp1"/>
    <property type="match status" value="1"/>
</dbReference>
<dbReference type="InterPro" id="IPR045075">
    <property type="entry name" value="Syf1-like"/>
</dbReference>
<dbReference type="SMART" id="SM00386">
    <property type="entry name" value="HAT"/>
    <property type="match status" value="5"/>
</dbReference>
<comment type="subcellular location">
    <subcellularLocation>
        <location evidence="1">Nucleus</location>
    </subcellularLocation>
</comment>
<dbReference type="Pfam" id="PF13432">
    <property type="entry name" value="TPR_16"/>
    <property type="match status" value="1"/>
</dbReference>
<evidence type="ECO:0000256" key="6">
    <source>
        <dbReference type="PROSITE-ProRule" id="PRU00339"/>
    </source>
</evidence>
<protein>
    <submittedName>
        <fullName evidence="7">Protein STABILIZED1</fullName>
    </submittedName>
</protein>
<dbReference type="SMART" id="SM00028">
    <property type="entry name" value="TPR"/>
    <property type="match status" value="3"/>
</dbReference>
<dbReference type="GO" id="GO:2000636">
    <property type="term" value="P:positive regulation of primary miRNA processing"/>
    <property type="evidence" value="ECO:0007669"/>
    <property type="project" value="TreeGrafter"/>
</dbReference>
<dbReference type="GO" id="GO:0000244">
    <property type="term" value="P:spliceosomal tri-snRNP complex assembly"/>
    <property type="evidence" value="ECO:0007669"/>
    <property type="project" value="TreeGrafter"/>
</dbReference>
<keyword evidence="2" id="KW-0507">mRNA processing</keyword>
<dbReference type="Proteomes" id="UP001153555">
    <property type="component" value="Unassembled WGS sequence"/>
</dbReference>
<feature type="repeat" description="TPR" evidence="6">
    <location>
        <begin position="162"/>
        <end position="195"/>
    </location>
</feature>
<dbReference type="PROSITE" id="PS50005">
    <property type="entry name" value="TPR"/>
    <property type="match status" value="1"/>
</dbReference>
<dbReference type="InterPro" id="IPR003107">
    <property type="entry name" value="HAT"/>
</dbReference>
<dbReference type="PANTHER" id="PTHR11246">
    <property type="entry name" value="PRE-MRNA SPLICING FACTOR"/>
    <property type="match status" value="1"/>
</dbReference>
<gene>
    <name evidence="7" type="ORF">SHERM_24401</name>
</gene>
<dbReference type="Gene3D" id="1.25.40.10">
    <property type="entry name" value="Tetratricopeptide repeat domain"/>
    <property type="match status" value="1"/>
</dbReference>
<keyword evidence="6" id="KW-0802">TPR repeat</keyword>
<evidence type="ECO:0000313" key="7">
    <source>
        <dbReference type="EMBL" id="CAA0828706.1"/>
    </source>
</evidence>
<name>A0A9N7NF04_STRHE</name>
<dbReference type="EMBL" id="CACSLK010027752">
    <property type="protein sequence ID" value="CAA0828706.1"/>
    <property type="molecule type" value="Genomic_DNA"/>
</dbReference>
<evidence type="ECO:0000256" key="2">
    <source>
        <dbReference type="ARBA" id="ARBA00022664"/>
    </source>
</evidence>
<dbReference type="Pfam" id="PF13428">
    <property type="entry name" value="TPR_14"/>
    <property type="match status" value="1"/>
</dbReference>
<dbReference type="PANTHER" id="PTHR11246:SF1">
    <property type="entry name" value="PRE-MRNA-PROCESSING FACTOR 6"/>
    <property type="match status" value="1"/>
</dbReference>
<dbReference type="InterPro" id="IPR011990">
    <property type="entry name" value="TPR-like_helical_dom_sf"/>
</dbReference>
<sequence length="265" mass="30153">MKSAILERELGNAEEERILLDEGIKHFPWFFKLWLMLGQLGERQGSEQKAKEAYELGIKNCPGCVPLWLSLARLEEKVNGLSKARAVLTIARKKNPQNPQLWLAAVRAENRHGNKKESEILMAKALQECPSSGILWAKSIDMAPRKKTYCRDAYTRCGPHDPYVLAAIARTFWRDGKVEKARSWFNRAIELGPDIGDFWALYYKLELEQGTEATRSEVLSRCVAAEPKHGEKWQSISKAVENSHRPTEFILKKVVIALGEDGTKY</sequence>
<reference evidence="7" key="1">
    <citation type="submission" date="2019-12" db="EMBL/GenBank/DDBJ databases">
        <authorList>
            <person name="Scholes J."/>
        </authorList>
    </citation>
    <scope>NUCLEOTIDE SEQUENCE</scope>
</reference>
<keyword evidence="8" id="KW-1185">Reference proteome</keyword>
<proteinExistence type="predicted"/>
<keyword evidence="4" id="KW-0508">mRNA splicing</keyword>
<accession>A0A9N7NF04</accession>
<dbReference type="GO" id="GO:0071013">
    <property type="term" value="C:catalytic step 2 spliceosome"/>
    <property type="evidence" value="ECO:0007669"/>
    <property type="project" value="TreeGrafter"/>
</dbReference>
<dbReference type="OrthoDB" id="440128at2759"/>
<dbReference type="GO" id="GO:0046540">
    <property type="term" value="C:U4/U6 x U5 tri-snRNP complex"/>
    <property type="evidence" value="ECO:0007669"/>
    <property type="project" value="TreeGrafter"/>
</dbReference>
<keyword evidence="3" id="KW-0677">Repeat</keyword>
<evidence type="ECO:0000256" key="4">
    <source>
        <dbReference type="ARBA" id="ARBA00023187"/>
    </source>
</evidence>
<dbReference type="GO" id="GO:0080188">
    <property type="term" value="P:gene silencing by siRNA-directed DNA methylation"/>
    <property type="evidence" value="ECO:0007669"/>
    <property type="project" value="TreeGrafter"/>
</dbReference>
<organism evidence="7 8">
    <name type="scientific">Striga hermonthica</name>
    <name type="common">Purple witchweed</name>
    <name type="synonym">Buchnera hermonthica</name>
    <dbReference type="NCBI Taxonomy" id="68872"/>
    <lineage>
        <taxon>Eukaryota</taxon>
        <taxon>Viridiplantae</taxon>
        <taxon>Streptophyta</taxon>
        <taxon>Embryophyta</taxon>
        <taxon>Tracheophyta</taxon>
        <taxon>Spermatophyta</taxon>
        <taxon>Magnoliopsida</taxon>
        <taxon>eudicotyledons</taxon>
        <taxon>Gunneridae</taxon>
        <taxon>Pentapetalae</taxon>
        <taxon>asterids</taxon>
        <taxon>lamiids</taxon>
        <taxon>Lamiales</taxon>
        <taxon>Orobanchaceae</taxon>
        <taxon>Buchnereae</taxon>
        <taxon>Striga</taxon>
    </lineage>
</organism>